<evidence type="ECO:0000313" key="2">
    <source>
        <dbReference type="Proteomes" id="UP000325466"/>
    </source>
</evidence>
<keyword evidence="2" id="KW-1185">Reference proteome</keyword>
<reference evidence="1 2" key="1">
    <citation type="journal article" date="2018" name="Biodegradation">
        <title>1,4-Dioxane degradation characteristics of Rhodococcus aetherivorans JCM 14343.</title>
        <authorList>
            <person name="Inoue D."/>
            <person name="Tsunoda T."/>
            <person name="Yamamoto N."/>
            <person name="Ike M."/>
            <person name="Sei K."/>
        </authorList>
    </citation>
    <scope>NUCLEOTIDE SEQUENCE [LARGE SCALE GENOMIC DNA]</scope>
    <source>
        <strain evidence="1 2">JCM 14343</strain>
    </source>
</reference>
<gene>
    <name evidence="1" type="ORF">RAJCM14343_3209</name>
</gene>
<accession>A0ABQ0YNC2</accession>
<proteinExistence type="predicted"/>
<protein>
    <submittedName>
        <fullName evidence="1">Uncharacterized protein</fullName>
    </submittedName>
</protein>
<dbReference type="EMBL" id="BLAH01000089">
    <property type="protein sequence ID" value="GES37949.1"/>
    <property type="molecule type" value="Genomic_DNA"/>
</dbReference>
<organism evidence="1 2">
    <name type="scientific">Rhodococcus aetherivorans</name>
    <dbReference type="NCBI Taxonomy" id="191292"/>
    <lineage>
        <taxon>Bacteria</taxon>
        <taxon>Bacillati</taxon>
        <taxon>Actinomycetota</taxon>
        <taxon>Actinomycetes</taxon>
        <taxon>Mycobacteriales</taxon>
        <taxon>Nocardiaceae</taxon>
        <taxon>Rhodococcus</taxon>
    </lineage>
</organism>
<comment type="caution">
    <text evidence="1">The sequence shown here is derived from an EMBL/GenBank/DDBJ whole genome shotgun (WGS) entry which is preliminary data.</text>
</comment>
<evidence type="ECO:0000313" key="1">
    <source>
        <dbReference type="EMBL" id="GES37949.1"/>
    </source>
</evidence>
<dbReference type="Proteomes" id="UP000325466">
    <property type="component" value="Unassembled WGS sequence"/>
</dbReference>
<name>A0ABQ0YNC2_9NOCA</name>
<sequence>MTVVSTQVAVGEFCFDIQAEDDNGRTVVIENQLERTDHGHLGRA</sequence>